<evidence type="ECO:0000313" key="3">
    <source>
        <dbReference type="Proteomes" id="UP000295499"/>
    </source>
</evidence>
<dbReference type="OrthoDB" id="659253at2"/>
<organism evidence="2 3">
    <name type="scientific">Pedobacter duraquae</name>
    <dbReference type="NCBI Taxonomy" id="425511"/>
    <lineage>
        <taxon>Bacteria</taxon>
        <taxon>Pseudomonadati</taxon>
        <taxon>Bacteroidota</taxon>
        <taxon>Sphingobacteriia</taxon>
        <taxon>Sphingobacteriales</taxon>
        <taxon>Sphingobacteriaceae</taxon>
        <taxon>Pedobacter</taxon>
    </lineage>
</organism>
<gene>
    <name evidence="2" type="ORF">CLV32_4568</name>
</gene>
<name>A0A4R6ICT3_9SPHI</name>
<comment type="caution">
    <text evidence="2">The sequence shown here is derived from an EMBL/GenBank/DDBJ whole genome shotgun (WGS) entry which is preliminary data.</text>
</comment>
<feature type="transmembrane region" description="Helical" evidence="1">
    <location>
        <begin position="32"/>
        <end position="51"/>
    </location>
</feature>
<proteinExistence type="predicted"/>
<feature type="transmembrane region" description="Helical" evidence="1">
    <location>
        <begin position="63"/>
        <end position="81"/>
    </location>
</feature>
<dbReference type="RefSeq" id="WP_133559159.1">
    <property type="nucleotide sequence ID" value="NZ_SNWM01000007.1"/>
</dbReference>
<protein>
    <submittedName>
        <fullName evidence="2">Uncharacterized protein</fullName>
    </submittedName>
</protein>
<keyword evidence="3" id="KW-1185">Reference proteome</keyword>
<keyword evidence="1" id="KW-1133">Transmembrane helix</keyword>
<dbReference type="Proteomes" id="UP000295499">
    <property type="component" value="Unassembled WGS sequence"/>
</dbReference>
<dbReference type="AlphaFoldDB" id="A0A4R6ICT3"/>
<sequence>MRFTPELLSQLEQNNELKKSYASQGSFGQNRLIALPVILGFFAAFGAYEFYDLSKADPDYKTYVIICALVVVACLVAVVFMQKSAKKGVMENLDDVKVCIAKKIAGNDSTEVYYSIYTVGSKRHDTEFIESVAYKIFNADLVENNPKLRAKINDLFKPNLEGMNATPVLLPVEFTFGEEVYKKEFKFASIDGQMKANIVENEDRFIVLSFNNRGVIPLRSLQ</sequence>
<dbReference type="EMBL" id="SNWM01000007">
    <property type="protein sequence ID" value="TDO19328.1"/>
    <property type="molecule type" value="Genomic_DNA"/>
</dbReference>
<evidence type="ECO:0000256" key="1">
    <source>
        <dbReference type="SAM" id="Phobius"/>
    </source>
</evidence>
<keyword evidence="1" id="KW-0472">Membrane</keyword>
<accession>A0A4R6ICT3</accession>
<reference evidence="2 3" key="1">
    <citation type="submission" date="2019-03" db="EMBL/GenBank/DDBJ databases">
        <title>Genomic Encyclopedia of Archaeal and Bacterial Type Strains, Phase II (KMG-II): from individual species to whole genera.</title>
        <authorList>
            <person name="Goeker M."/>
        </authorList>
    </citation>
    <scope>NUCLEOTIDE SEQUENCE [LARGE SCALE GENOMIC DNA]</scope>
    <source>
        <strain evidence="2 3">DSM 19034</strain>
    </source>
</reference>
<evidence type="ECO:0000313" key="2">
    <source>
        <dbReference type="EMBL" id="TDO19328.1"/>
    </source>
</evidence>
<keyword evidence="1" id="KW-0812">Transmembrane</keyword>